<accession>A0A0F9L073</accession>
<proteinExistence type="predicted"/>
<dbReference type="AlphaFoldDB" id="A0A0F9L073"/>
<comment type="caution">
    <text evidence="1">The sequence shown here is derived from an EMBL/GenBank/DDBJ whole genome shotgun (WGS) entry which is preliminary data.</text>
</comment>
<sequence length="72" mass="8339">MDKPEIEKYYKRLAKDMTDMLFDKNFLNPELTRKSIGKLEDYLSFLFQTTCQSAVTASELLVSLKDKTNGPK</sequence>
<dbReference type="EMBL" id="LAZR01008198">
    <property type="protein sequence ID" value="KKM80351.1"/>
    <property type="molecule type" value="Genomic_DNA"/>
</dbReference>
<evidence type="ECO:0000313" key="1">
    <source>
        <dbReference type="EMBL" id="KKM80351.1"/>
    </source>
</evidence>
<organism evidence="1">
    <name type="scientific">marine sediment metagenome</name>
    <dbReference type="NCBI Taxonomy" id="412755"/>
    <lineage>
        <taxon>unclassified sequences</taxon>
        <taxon>metagenomes</taxon>
        <taxon>ecological metagenomes</taxon>
    </lineage>
</organism>
<name>A0A0F9L073_9ZZZZ</name>
<protein>
    <submittedName>
        <fullName evidence="1">Uncharacterized protein</fullName>
    </submittedName>
</protein>
<reference evidence="1" key="1">
    <citation type="journal article" date="2015" name="Nature">
        <title>Complex archaea that bridge the gap between prokaryotes and eukaryotes.</title>
        <authorList>
            <person name="Spang A."/>
            <person name="Saw J.H."/>
            <person name="Jorgensen S.L."/>
            <person name="Zaremba-Niedzwiedzka K."/>
            <person name="Martijn J."/>
            <person name="Lind A.E."/>
            <person name="van Eijk R."/>
            <person name="Schleper C."/>
            <person name="Guy L."/>
            <person name="Ettema T.J."/>
        </authorList>
    </citation>
    <scope>NUCLEOTIDE SEQUENCE</scope>
</reference>
<gene>
    <name evidence="1" type="ORF">LCGC14_1340690</name>
</gene>